<feature type="compositionally biased region" description="Basic and acidic residues" evidence="1">
    <location>
        <begin position="15"/>
        <end position="24"/>
    </location>
</feature>
<dbReference type="AlphaFoldDB" id="A0A1G7I4G1"/>
<feature type="region of interest" description="Disordered" evidence="1">
    <location>
        <begin position="161"/>
        <end position="263"/>
    </location>
</feature>
<dbReference type="STRING" id="69960.SAMN05421720_1305"/>
<evidence type="ECO:0000313" key="2">
    <source>
        <dbReference type="EMBL" id="SDF07513.1"/>
    </source>
</evidence>
<accession>A0A1G7I4G1</accession>
<name>A0A1G7I4G1_9PROT</name>
<feature type="compositionally biased region" description="Basic residues" evidence="1">
    <location>
        <begin position="235"/>
        <end position="263"/>
    </location>
</feature>
<reference evidence="2 3" key="1">
    <citation type="submission" date="2016-10" db="EMBL/GenBank/DDBJ databases">
        <authorList>
            <person name="de Groot N.N."/>
        </authorList>
    </citation>
    <scope>NUCLEOTIDE SEQUENCE [LARGE SCALE GENOMIC DNA]</scope>
    <source>
        <strain evidence="2 3">ATCC 700224</strain>
    </source>
</reference>
<feature type="region of interest" description="Disordered" evidence="1">
    <location>
        <begin position="70"/>
        <end position="91"/>
    </location>
</feature>
<evidence type="ECO:0000313" key="3">
    <source>
        <dbReference type="Proteomes" id="UP000199412"/>
    </source>
</evidence>
<dbReference type="EMBL" id="FNAP01000030">
    <property type="protein sequence ID" value="SDF07513.1"/>
    <property type="molecule type" value="Genomic_DNA"/>
</dbReference>
<gene>
    <name evidence="2" type="ORF">SAMN05421720_1305</name>
</gene>
<feature type="compositionally biased region" description="Basic and acidic residues" evidence="1">
    <location>
        <begin position="72"/>
        <end position="82"/>
    </location>
</feature>
<sequence length="263" mass="29064">MSRPGSPRDAPAHPQRSEGPDRRGGPQGPANLFREEWPPPIGAGRDDGLFIRPGQGKFVGARGWTGAARVHGIQETRRDGSARRTWTPWETEKGHPWACFQRTEDWLHRAAADRLHRRHPRHSGPVPGDGIGSIRVSASADVRAVEDDGRRRVRCPVRRLGTDPRALTGPPALSVAGQAGPKDRAINGRRGSRRLPLPAFSMPCRAPVKGDANDPRRPHSAQVSFVFLAPGDRSRRPRRRMAARFTRARRAAAKPRGRHHPDV</sequence>
<organism evidence="2 3">
    <name type="scientific">Rhodospira trueperi</name>
    <dbReference type="NCBI Taxonomy" id="69960"/>
    <lineage>
        <taxon>Bacteria</taxon>
        <taxon>Pseudomonadati</taxon>
        <taxon>Pseudomonadota</taxon>
        <taxon>Alphaproteobacteria</taxon>
        <taxon>Rhodospirillales</taxon>
        <taxon>Rhodospirillaceae</taxon>
        <taxon>Rhodospira</taxon>
    </lineage>
</organism>
<proteinExistence type="predicted"/>
<feature type="region of interest" description="Disordered" evidence="1">
    <location>
        <begin position="1"/>
        <end position="54"/>
    </location>
</feature>
<dbReference type="Proteomes" id="UP000199412">
    <property type="component" value="Unassembled WGS sequence"/>
</dbReference>
<evidence type="ECO:0000256" key="1">
    <source>
        <dbReference type="SAM" id="MobiDB-lite"/>
    </source>
</evidence>
<keyword evidence="3" id="KW-1185">Reference proteome</keyword>
<protein>
    <submittedName>
        <fullName evidence="2">Uncharacterized protein</fullName>
    </submittedName>
</protein>